<dbReference type="STRING" id="688246.Premu_2041"/>
<sequence length="362" mass="41789">MTTKRIIGLTDDEIIEGLRDRDPQITRDYFYGYCRIAYHIYDRQYDLQWKQGLDFYSIAHEYYISLDKHDFKQLEDRKPGLSLKTWMINGFRFILLDRLKAYNKEHRVQSFEERIGKDNVRFDVPDNNFSEDFRKTVFEICHNIYGRDSKSSIILQMLLIDGFKGKEVATQLGLTPSAVTQRFHKMMNDVVIPYFKRYYEAPMESACLEAPMADFEVSKTMSYESQISTYMEKDYSKRITPDYISQLQPNEIFVFGSNLAGMHGGGAARTARLYFGAKMGVGVGPQGQSYAIPTMQGGPETIQPYVDDFLVYAKEHPDQTFLVTPIGCGIAGFTPDEIAPLFRDAINVDNIHLPQSFWDELI</sequence>
<evidence type="ECO:0000313" key="2">
    <source>
        <dbReference type="Proteomes" id="UP000002772"/>
    </source>
</evidence>
<dbReference type="eggNOG" id="COG1595">
    <property type="taxonomic scope" value="Bacteria"/>
</dbReference>
<dbReference type="Proteomes" id="UP000002772">
    <property type="component" value="Unassembled WGS sequence"/>
</dbReference>
<protein>
    <submittedName>
        <fullName evidence="1">Prophage PRU01 putative transcriptional regulator</fullName>
    </submittedName>
</protein>
<dbReference type="HOGENOM" id="CLU_764747_0_0_10"/>
<gene>
    <name evidence="1" type="ORF">Premu_2041</name>
</gene>
<dbReference type="AlphaFoldDB" id="F8N7H5"/>
<proteinExistence type="predicted"/>
<accession>F8N7H5</accession>
<reference evidence="2" key="1">
    <citation type="journal article" date="2011" name="Stand. Genomic Sci.">
        <title>Non-contiguous finished genome sequence of the opportunistic oral pathogen Prevotella multisaccharivorax type strain (PPPA20).</title>
        <authorList>
            <person name="Pati A."/>
            <person name="Gronow S."/>
            <person name="Lu M."/>
            <person name="Lapidus A."/>
            <person name="Nolan M."/>
            <person name="Lucas S."/>
            <person name="Hammon N."/>
            <person name="Deshpande S."/>
            <person name="Cheng J.F."/>
            <person name="Tapia R."/>
            <person name="Han C."/>
            <person name="Goodwin L."/>
            <person name="Pitluck S."/>
            <person name="Liolios K."/>
            <person name="Pagani I."/>
            <person name="Mavromatis K."/>
            <person name="Mikhailova N."/>
            <person name="Huntemann M."/>
            <person name="Chen A."/>
            <person name="Palaniappan K."/>
            <person name="Land M."/>
            <person name="Hauser L."/>
            <person name="Detter J.C."/>
            <person name="Brambilla E.M."/>
            <person name="Rohde M."/>
            <person name="Goker M."/>
            <person name="Woyke T."/>
            <person name="Bristow J."/>
            <person name="Eisen J.A."/>
            <person name="Markowitz V."/>
            <person name="Hugenholtz P."/>
            <person name="Kyrpides N.C."/>
            <person name="Klenk H.P."/>
            <person name="Ivanova N."/>
        </authorList>
    </citation>
    <scope>NUCLEOTIDE SEQUENCE [LARGE SCALE GENOMIC DNA]</scope>
    <source>
        <strain evidence="2">DSM 17128</strain>
    </source>
</reference>
<evidence type="ECO:0000313" key="1">
    <source>
        <dbReference type="EMBL" id="EGN57435.1"/>
    </source>
</evidence>
<organism evidence="1 2">
    <name type="scientific">Hallella multisaccharivorax DSM 17128</name>
    <dbReference type="NCBI Taxonomy" id="688246"/>
    <lineage>
        <taxon>Bacteria</taxon>
        <taxon>Pseudomonadati</taxon>
        <taxon>Bacteroidota</taxon>
        <taxon>Bacteroidia</taxon>
        <taxon>Bacteroidales</taxon>
        <taxon>Prevotellaceae</taxon>
        <taxon>Hallella</taxon>
    </lineage>
</organism>
<keyword evidence="2" id="KW-1185">Reference proteome</keyword>
<dbReference type="EMBL" id="GL945017">
    <property type="protein sequence ID" value="EGN57435.1"/>
    <property type="molecule type" value="Genomic_DNA"/>
</dbReference>
<name>F8N7H5_9BACT</name>